<dbReference type="RefSeq" id="WP_046493961.1">
    <property type="nucleotide sequence ID" value="NZ_CP011132.1"/>
</dbReference>
<proteinExistence type="predicted"/>
<protein>
    <submittedName>
        <fullName evidence="3">Uncharacterized protein</fullName>
    </submittedName>
</protein>
<dbReference type="AlphaFoldDB" id="A0A0F6TYF8"/>
<feature type="domain" description="DUF2786" evidence="1">
    <location>
        <begin position="9"/>
        <end position="46"/>
    </location>
</feature>
<dbReference type="HOGENOM" id="CLU_093461_1_0_6"/>
<dbReference type="PIRSF" id="PIRSF028111">
    <property type="entry name" value="UCP028111"/>
    <property type="match status" value="1"/>
</dbReference>
<dbReference type="OrthoDB" id="7275531at2"/>
<dbReference type="Pfam" id="PF23771">
    <property type="entry name" value="DUF7168"/>
    <property type="match status" value="1"/>
</dbReference>
<dbReference type="EMBL" id="CP011132">
    <property type="protein sequence ID" value="AKE61149.1"/>
    <property type="molecule type" value="Genomic_DNA"/>
</dbReference>
<dbReference type="InterPro" id="IPR016868">
    <property type="entry name" value="Phage_B3_Orf5"/>
</dbReference>
<dbReference type="Pfam" id="PF10979">
    <property type="entry name" value="DUF2786"/>
    <property type="match status" value="1"/>
</dbReference>
<name>A0A0F6TYF8_CITAM</name>
<feature type="domain" description="DUF7168" evidence="2">
    <location>
        <begin position="54"/>
        <end position="199"/>
    </location>
</feature>
<dbReference type="Proteomes" id="UP000034085">
    <property type="component" value="Chromosome"/>
</dbReference>
<gene>
    <name evidence="3" type="ORF">F384_22580</name>
</gene>
<evidence type="ECO:0000313" key="4">
    <source>
        <dbReference type="Proteomes" id="UP000034085"/>
    </source>
</evidence>
<evidence type="ECO:0000259" key="1">
    <source>
        <dbReference type="Pfam" id="PF10979"/>
    </source>
</evidence>
<dbReference type="InterPro" id="IPR024498">
    <property type="entry name" value="DUF2786"/>
</dbReference>
<evidence type="ECO:0000313" key="3">
    <source>
        <dbReference type="EMBL" id="AKE61149.1"/>
    </source>
</evidence>
<accession>A0A0F6TYF8</accession>
<dbReference type="InterPro" id="IPR055592">
    <property type="entry name" value="DUF7168"/>
</dbReference>
<dbReference type="KEGG" id="cama:F384_22580"/>
<reference evidence="3 4" key="1">
    <citation type="journal article" date="2013" name="Appl. Microbiol. Biotechnol.">
        <title>Glycerol assimilation and production of 1,3-propanediol by Citrobacter amalonaticus Y19.</title>
        <authorList>
            <person name="Ainala S.K."/>
            <person name="Ashok S."/>
            <person name="Ko Y."/>
            <person name="Park S."/>
        </authorList>
    </citation>
    <scope>NUCLEOTIDE SEQUENCE [LARGE SCALE GENOMIC DNA]</scope>
    <source>
        <strain evidence="3 4">Y19</strain>
    </source>
</reference>
<organism evidence="3 4">
    <name type="scientific">Citrobacter amalonaticus Y19</name>
    <dbReference type="NCBI Taxonomy" id="1261127"/>
    <lineage>
        <taxon>Bacteria</taxon>
        <taxon>Pseudomonadati</taxon>
        <taxon>Pseudomonadota</taxon>
        <taxon>Gammaproteobacteria</taxon>
        <taxon>Enterobacterales</taxon>
        <taxon>Enterobacteriaceae</taxon>
        <taxon>Citrobacter</taxon>
    </lineage>
</organism>
<sequence>MENNKEKHLQRIKKLLAMARNNSSPEEAALAMSRAQRLMETHRLSESDAEFTDISEASTQKVPTHAEKMPEYMAFLAEMIARVFGVRFYTSHGRYNWGEPAKRTITYYGPDERPQVAAYSFEVLGKQLVKARREYIATLRKNIKPATKVARADTFCSAWVNGAYAVVSDFIVTEAETTLMEAWRERKFSSGMKTLEARKPGKARGTDDAAYQGYKAGRNAQLHHAVNGSKANIDLIGGTK</sequence>
<evidence type="ECO:0000259" key="2">
    <source>
        <dbReference type="Pfam" id="PF23771"/>
    </source>
</evidence>
<dbReference type="PATRIC" id="fig|1261127.3.peg.4682"/>